<evidence type="ECO:0000256" key="1">
    <source>
        <dbReference type="ARBA" id="ARBA00022857"/>
    </source>
</evidence>
<dbReference type="InterPro" id="IPR020904">
    <property type="entry name" value="Sc_DH/Rdtase_CS"/>
</dbReference>
<dbReference type="Pfam" id="PF00106">
    <property type="entry name" value="adh_short"/>
    <property type="match status" value="1"/>
</dbReference>
<sequence>MSSYLVAGAARGIGLEFVNQLSAEPSNTVFALVRNKSTATHLAKLPGKNITVVEADIADPAALAAAATQVSAVTGGKLDYLIISAALLRMTGPSLTNPSSPEDLEKDLLETLKVNAVGPAHTTNAFLPLLRKGSAKKVVVLSSGAGDVDFVLKAGLGESVGYAVSKAALNMVVAKYAVQLKPEGFVFLALSPGVVNTFATSDAPPPPAELIQGMMKAFTSVDPNFKGPISPEDSVKMQLEVIHRWTIEDSGAFVSHHGNKDWF</sequence>
<dbReference type="GO" id="GO:0016616">
    <property type="term" value="F:oxidoreductase activity, acting on the CH-OH group of donors, NAD or NADP as acceptor"/>
    <property type="evidence" value="ECO:0007669"/>
    <property type="project" value="TreeGrafter"/>
</dbReference>
<dbReference type="PANTHER" id="PTHR45458:SF3">
    <property type="entry name" value="CHAIN DEHYDROGENASE (ATSC), PUTATIVE-RELATED"/>
    <property type="match status" value="1"/>
</dbReference>
<evidence type="ECO:0000313" key="3">
    <source>
        <dbReference type="EMBL" id="KAJ7633095.1"/>
    </source>
</evidence>
<gene>
    <name evidence="3" type="ORF">FB45DRAFT_745217</name>
</gene>
<comment type="caution">
    <text evidence="3">The sequence shown here is derived from an EMBL/GenBank/DDBJ whole genome shotgun (WGS) entry which is preliminary data.</text>
</comment>
<dbReference type="Gene3D" id="3.40.50.720">
    <property type="entry name" value="NAD(P)-binding Rossmann-like Domain"/>
    <property type="match status" value="1"/>
</dbReference>
<reference evidence="3" key="1">
    <citation type="submission" date="2023-03" db="EMBL/GenBank/DDBJ databases">
        <title>Massive genome expansion in bonnet fungi (Mycena s.s.) driven by repeated elements and novel gene families across ecological guilds.</title>
        <authorList>
            <consortium name="Lawrence Berkeley National Laboratory"/>
            <person name="Harder C.B."/>
            <person name="Miyauchi S."/>
            <person name="Viragh M."/>
            <person name="Kuo A."/>
            <person name="Thoen E."/>
            <person name="Andreopoulos B."/>
            <person name="Lu D."/>
            <person name="Skrede I."/>
            <person name="Drula E."/>
            <person name="Henrissat B."/>
            <person name="Morin E."/>
            <person name="Kohler A."/>
            <person name="Barry K."/>
            <person name="LaButti K."/>
            <person name="Morin E."/>
            <person name="Salamov A."/>
            <person name="Lipzen A."/>
            <person name="Mereny Z."/>
            <person name="Hegedus B."/>
            <person name="Baldrian P."/>
            <person name="Stursova M."/>
            <person name="Weitz H."/>
            <person name="Taylor A."/>
            <person name="Grigoriev I.V."/>
            <person name="Nagy L.G."/>
            <person name="Martin F."/>
            <person name="Kauserud H."/>
        </authorList>
    </citation>
    <scope>NUCLEOTIDE SEQUENCE</scope>
    <source>
        <strain evidence="3">9284</strain>
    </source>
</reference>
<dbReference type="PROSITE" id="PS00061">
    <property type="entry name" value="ADH_SHORT"/>
    <property type="match status" value="1"/>
</dbReference>
<dbReference type="EMBL" id="JARKIF010000008">
    <property type="protein sequence ID" value="KAJ7633095.1"/>
    <property type="molecule type" value="Genomic_DNA"/>
</dbReference>
<dbReference type="InterPro" id="IPR036291">
    <property type="entry name" value="NAD(P)-bd_dom_sf"/>
</dbReference>
<keyword evidence="1" id="KW-0521">NADP</keyword>
<dbReference type="SUPFAM" id="SSF51735">
    <property type="entry name" value="NAD(P)-binding Rossmann-fold domains"/>
    <property type="match status" value="1"/>
</dbReference>
<dbReference type="AlphaFoldDB" id="A0AAD7FR03"/>
<dbReference type="SMART" id="SM00822">
    <property type="entry name" value="PKS_KR"/>
    <property type="match status" value="1"/>
</dbReference>
<dbReference type="Proteomes" id="UP001221142">
    <property type="component" value="Unassembled WGS sequence"/>
</dbReference>
<evidence type="ECO:0000259" key="2">
    <source>
        <dbReference type="SMART" id="SM00822"/>
    </source>
</evidence>
<proteinExistence type="predicted"/>
<keyword evidence="4" id="KW-1185">Reference proteome</keyword>
<dbReference type="PRINTS" id="PR00081">
    <property type="entry name" value="GDHRDH"/>
</dbReference>
<dbReference type="CDD" id="cd05325">
    <property type="entry name" value="carb_red_sniffer_like_SDR_c"/>
    <property type="match status" value="1"/>
</dbReference>
<dbReference type="PANTHER" id="PTHR45458">
    <property type="entry name" value="SHORT-CHAIN DEHYDROGENASE/REDUCTASE SDR"/>
    <property type="match status" value="1"/>
</dbReference>
<protein>
    <recommendedName>
        <fullName evidence="2">Ketoreductase domain-containing protein</fullName>
    </recommendedName>
</protein>
<evidence type="ECO:0000313" key="4">
    <source>
        <dbReference type="Proteomes" id="UP001221142"/>
    </source>
</evidence>
<accession>A0AAD7FR03</accession>
<dbReference type="InterPro" id="IPR002347">
    <property type="entry name" value="SDR_fam"/>
</dbReference>
<feature type="domain" description="Ketoreductase" evidence="2">
    <location>
        <begin position="2"/>
        <end position="193"/>
    </location>
</feature>
<name>A0AAD7FR03_9AGAR</name>
<dbReference type="InterPro" id="IPR052184">
    <property type="entry name" value="SDR_enzymes"/>
</dbReference>
<organism evidence="3 4">
    <name type="scientific">Roridomyces roridus</name>
    <dbReference type="NCBI Taxonomy" id="1738132"/>
    <lineage>
        <taxon>Eukaryota</taxon>
        <taxon>Fungi</taxon>
        <taxon>Dikarya</taxon>
        <taxon>Basidiomycota</taxon>
        <taxon>Agaricomycotina</taxon>
        <taxon>Agaricomycetes</taxon>
        <taxon>Agaricomycetidae</taxon>
        <taxon>Agaricales</taxon>
        <taxon>Marasmiineae</taxon>
        <taxon>Mycenaceae</taxon>
        <taxon>Roridomyces</taxon>
    </lineage>
</organism>
<dbReference type="InterPro" id="IPR057326">
    <property type="entry name" value="KR_dom"/>
</dbReference>